<evidence type="ECO:0000313" key="3">
    <source>
        <dbReference type="Proteomes" id="UP000247696"/>
    </source>
</evidence>
<organism evidence="2 3">
    <name type="scientific">Corynebacterium provencense</name>
    <dbReference type="NCBI Taxonomy" id="1737425"/>
    <lineage>
        <taxon>Bacteria</taxon>
        <taxon>Bacillati</taxon>
        <taxon>Actinomycetota</taxon>
        <taxon>Actinomycetes</taxon>
        <taxon>Mycobacteriales</taxon>
        <taxon>Corynebacteriaceae</taxon>
        <taxon>Corynebacterium</taxon>
    </lineage>
</organism>
<dbReference type="InterPro" id="IPR049212">
    <property type="entry name" value="DUF6815"/>
</dbReference>
<dbReference type="KEGG" id="cpre:Csp1_15870"/>
<dbReference type="SUPFAM" id="SSF56059">
    <property type="entry name" value="Glutathione synthetase ATP-binding domain-like"/>
    <property type="match status" value="1"/>
</dbReference>
<reference evidence="3" key="1">
    <citation type="submission" date="2017-11" db="EMBL/GenBank/DDBJ databases">
        <title>Otitis media/interna in a cat caused by the recently described species Corynebacterium provencense.</title>
        <authorList>
            <person name="Kittl S."/>
            <person name="Brodard I."/>
            <person name="Rychener L."/>
            <person name="Jores J."/>
            <person name="Roosje P."/>
            <person name="Gobeli Brawand S."/>
        </authorList>
    </citation>
    <scope>NUCLEOTIDE SEQUENCE [LARGE SCALE GENOMIC DNA]</scope>
    <source>
        <strain evidence="3">17KM38</strain>
    </source>
</reference>
<protein>
    <recommendedName>
        <fullName evidence="1">DUF6815 domain-containing protein</fullName>
    </recommendedName>
</protein>
<accession>A0A2Z3YRV0</accession>
<gene>
    <name evidence="2" type="ORF">Csp1_15870</name>
</gene>
<dbReference type="Pfam" id="PF20668">
    <property type="entry name" value="DUF6815"/>
    <property type="match status" value="1"/>
</dbReference>
<dbReference type="Proteomes" id="UP000247696">
    <property type="component" value="Chromosome"/>
</dbReference>
<dbReference type="AlphaFoldDB" id="A0A2Z3YRV0"/>
<dbReference type="EMBL" id="CP024988">
    <property type="protein sequence ID" value="AWT26371.1"/>
    <property type="molecule type" value="Genomic_DNA"/>
</dbReference>
<dbReference type="NCBIfam" id="NF033816">
    <property type="entry name" value="Cj0069_fam"/>
    <property type="match status" value="1"/>
</dbReference>
<dbReference type="RefSeq" id="WP_432759187.1">
    <property type="nucleotide sequence ID" value="NZ_CP024988.1"/>
</dbReference>
<keyword evidence="3" id="KW-1185">Reference proteome</keyword>
<name>A0A2Z3YRV0_9CORY</name>
<dbReference type="STRING" id="1737425.GCA_900049755_02511"/>
<feature type="domain" description="DUF6815" evidence="1">
    <location>
        <begin position="240"/>
        <end position="344"/>
    </location>
</feature>
<evidence type="ECO:0000313" key="2">
    <source>
        <dbReference type="EMBL" id="AWT26371.1"/>
    </source>
</evidence>
<sequence length="376" mass="40945">MTTVIQDDRAGARLRRAIAVFETEGGGDKDFTGHRRDTMPIVQSIRDLGWRCEVIYYRPEWEEELFAHVSGSFAAYISRVNPGTVPGGEAGYLRLLGRLSGAGLVGMPTPQDMLAFGAKDALVRLVGTPLVPPDTAAYYDTDTFHRTFPTSLSFGERVLKQNRGSAGSGIWRVRVDDDEVAAASRPGTALPADTVLRCTEAADNHTEIRRLDEFMRFCDSYIHGDNGMIVDMRFMPRIVEGEIRILMVGDEPVFVVHKKPAEGGENFSATLFSGARYTYGSPGEWPELVGMFGEAMPFIAERLGAGGSGHGDVPLLWSADFMLDTADDGSDSYVLGEINCSCVGFTSELDMGIQEKVAAEAVRKVLARHAGLPVHA</sequence>
<proteinExistence type="predicted"/>
<evidence type="ECO:0000259" key="1">
    <source>
        <dbReference type="Pfam" id="PF20668"/>
    </source>
</evidence>